<accession>A0ACB8ES80</accession>
<protein>
    <submittedName>
        <fullName evidence="1">Uncharacterized protein</fullName>
    </submittedName>
</protein>
<gene>
    <name evidence="1" type="ORF">K3G42_024866</name>
</gene>
<proteinExistence type="predicted"/>
<sequence>MAEREELQRTPETPMAEGNPNPENEELRAELRALQRQFSGLAWSCGVHQRDSEQTTTRSQPTPNHGKVGSYMEIHGDGFRSDRDRVFEIGTRLRGEAANWLVGLVEEDTPEIYDLEQFLLALCRRFEDPLAEEKARTALQQLRSGIPPPSQPPVGLAQNGPCPAFQGCPPPQETSKSASSFGYSYEMRLQLY</sequence>
<evidence type="ECO:0000313" key="2">
    <source>
        <dbReference type="Proteomes" id="UP000827872"/>
    </source>
</evidence>
<comment type="caution">
    <text evidence="1">The sequence shown here is derived from an EMBL/GenBank/DDBJ whole genome shotgun (WGS) entry which is preliminary data.</text>
</comment>
<keyword evidence="2" id="KW-1185">Reference proteome</keyword>
<organism evidence="1 2">
    <name type="scientific">Sphaerodactylus townsendi</name>
    <dbReference type="NCBI Taxonomy" id="933632"/>
    <lineage>
        <taxon>Eukaryota</taxon>
        <taxon>Metazoa</taxon>
        <taxon>Chordata</taxon>
        <taxon>Craniata</taxon>
        <taxon>Vertebrata</taxon>
        <taxon>Euteleostomi</taxon>
        <taxon>Lepidosauria</taxon>
        <taxon>Squamata</taxon>
        <taxon>Bifurcata</taxon>
        <taxon>Gekkota</taxon>
        <taxon>Sphaerodactylidae</taxon>
        <taxon>Sphaerodactylus</taxon>
    </lineage>
</organism>
<dbReference type="Proteomes" id="UP000827872">
    <property type="component" value="Linkage Group LG07"/>
</dbReference>
<dbReference type="EMBL" id="CM037620">
    <property type="protein sequence ID" value="KAH7995336.1"/>
    <property type="molecule type" value="Genomic_DNA"/>
</dbReference>
<reference evidence="1" key="1">
    <citation type="submission" date="2021-08" db="EMBL/GenBank/DDBJ databases">
        <title>The first chromosome-level gecko genome reveals the dynamic sex chromosomes of Neotropical dwarf geckos (Sphaerodactylidae: Sphaerodactylus).</title>
        <authorList>
            <person name="Pinto B.J."/>
            <person name="Keating S.E."/>
            <person name="Gamble T."/>
        </authorList>
    </citation>
    <scope>NUCLEOTIDE SEQUENCE</scope>
    <source>
        <strain evidence="1">TG3544</strain>
    </source>
</reference>
<name>A0ACB8ES80_9SAUR</name>
<evidence type="ECO:0000313" key="1">
    <source>
        <dbReference type="EMBL" id="KAH7995336.1"/>
    </source>
</evidence>